<name>A0A370PRF3_ASPPH</name>
<dbReference type="Proteomes" id="UP000254937">
    <property type="component" value="Unassembled WGS sequence"/>
</dbReference>
<dbReference type="EMBL" id="KZ851848">
    <property type="protein sequence ID" value="RDK44773.1"/>
    <property type="molecule type" value="Genomic_DNA"/>
</dbReference>
<gene>
    <name evidence="2" type="ORF">M752DRAFT_333691</name>
</gene>
<dbReference type="AlphaFoldDB" id="A0A370PRF3"/>
<protein>
    <submittedName>
        <fullName evidence="2">Uncharacterized protein</fullName>
    </submittedName>
</protein>
<sequence length="79" mass="8858">MTTNHYTYVPAPTGGRKLRLFIGDPNRVRGYEVVIRQRVSRRPQQQQMLDINSSSSSSAILARSNHPSSVARYQPTVAS</sequence>
<accession>A0A370PRF3</accession>
<evidence type="ECO:0000313" key="3">
    <source>
        <dbReference type="Proteomes" id="UP000254937"/>
    </source>
</evidence>
<reference evidence="2 3" key="1">
    <citation type="submission" date="2018-07" db="EMBL/GenBank/DDBJ databases">
        <title>Section-level genome sequencing of Aspergillus section Nigri to investigate inter- and intra-species variation.</title>
        <authorList>
            <consortium name="DOE Joint Genome Institute"/>
            <person name="Vesth T.C."/>
            <person name="Nybo J.L."/>
            <person name="Theobald S."/>
            <person name="Frisvad J.C."/>
            <person name="Larsen T.O."/>
            <person name="Nielsen K.F."/>
            <person name="Hoof J.B."/>
            <person name="Brandl J."/>
            <person name="Salamov A."/>
            <person name="Riley R."/>
            <person name="Gladden J.M."/>
            <person name="Phatale P."/>
            <person name="Nielsen M.T."/>
            <person name="Lyhne E.K."/>
            <person name="Kogle M.E."/>
            <person name="Strasser K."/>
            <person name="McDonnell E."/>
            <person name="Barry K."/>
            <person name="Clum A."/>
            <person name="Chen C."/>
            <person name="Nolan M."/>
            <person name="Sandor L."/>
            <person name="Kuo A."/>
            <person name="Lipzen A."/>
            <person name="Hainaut M."/>
            <person name="Drula E."/>
            <person name="Tsang A."/>
            <person name="Magnuson J.K."/>
            <person name="Henrissat B."/>
            <person name="Wiebenga A."/>
            <person name="Simmons B.A."/>
            <person name="Makela M.R."/>
            <person name="De vries R.P."/>
            <person name="Grigoriev I.V."/>
            <person name="Mortensen U.H."/>
            <person name="Baker S.E."/>
            <person name="Andersen M.R."/>
        </authorList>
    </citation>
    <scope>NUCLEOTIDE SEQUENCE [LARGE SCALE GENOMIC DNA]</scope>
    <source>
        <strain evidence="2 3">ATCC 13157</strain>
    </source>
</reference>
<organism evidence="2 3">
    <name type="scientific">Aspergillus phoenicis ATCC 13157</name>
    <dbReference type="NCBI Taxonomy" id="1353007"/>
    <lineage>
        <taxon>Eukaryota</taxon>
        <taxon>Fungi</taxon>
        <taxon>Dikarya</taxon>
        <taxon>Ascomycota</taxon>
        <taxon>Pezizomycotina</taxon>
        <taxon>Eurotiomycetes</taxon>
        <taxon>Eurotiomycetidae</taxon>
        <taxon>Eurotiales</taxon>
        <taxon>Aspergillaceae</taxon>
        <taxon>Aspergillus</taxon>
    </lineage>
</organism>
<keyword evidence="3" id="KW-1185">Reference proteome</keyword>
<feature type="region of interest" description="Disordered" evidence="1">
    <location>
        <begin position="39"/>
        <end position="79"/>
    </location>
</feature>
<evidence type="ECO:0000313" key="2">
    <source>
        <dbReference type="EMBL" id="RDK44773.1"/>
    </source>
</evidence>
<proteinExistence type="predicted"/>
<feature type="compositionally biased region" description="Low complexity" evidence="1">
    <location>
        <begin position="39"/>
        <end position="58"/>
    </location>
</feature>
<evidence type="ECO:0000256" key="1">
    <source>
        <dbReference type="SAM" id="MobiDB-lite"/>
    </source>
</evidence>